<reference evidence="1" key="1">
    <citation type="journal article" date="2014" name="Int. J. Syst. Evol. Microbiol.">
        <title>Complete genome sequence of Corynebacterium casei LMG S-19264T (=DSM 44701T), isolated from a smear-ripened cheese.</title>
        <authorList>
            <consortium name="US DOE Joint Genome Institute (JGI-PGF)"/>
            <person name="Walter F."/>
            <person name="Albersmeier A."/>
            <person name="Kalinowski J."/>
            <person name="Ruckert C."/>
        </authorList>
    </citation>
    <scope>NUCLEOTIDE SEQUENCE</scope>
    <source>
        <strain evidence="1">CCM 8433</strain>
    </source>
</reference>
<evidence type="ECO:0000313" key="1">
    <source>
        <dbReference type="EMBL" id="GGI64746.1"/>
    </source>
</evidence>
<dbReference type="Gene3D" id="2.40.30.200">
    <property type="match status" value="1"/>
</dbReference>
<sequence>MIGYFEYKGQKSTEFDLMISEDISFTSPQIKGEFVPIDGMDGEILMSDGKLKNVPKKFYVLMDNYSQEKITRVSNWLKQDAHWGQLTTSIDPNYIYQAIFIDEYDFESTSEEYEKAILTFVCKPYKFLKTGLAESILGSTISNPTKRQARPKIIIKGTGNITLKIGSSLWEFKNVDGGIVIDTLLDVVTNLTGGVSAWDKITTYPLPPIQPGTHAVTKTGTITEIKIIPRWEVIV</sequence>
<keyword evidence="2" id="KW-1185">Reference proteome</keyword>
<accession>A0A917N3S3</accession>
<proteinExistence type="predicted"/>
<dbReference type="Proteomes" id="UP000622610">
    <property type="component" value="Unassembled WGS sequence"/>
</dbReference>
<evidence type="ECO:0000313" key="2">
    <source>
        <dbReference type="Proteomes" id="UP000622610"/>
    </source>
</evidence>
<gene>
    <name evidence="1" type="ORF">GCM10011482_04000</name>
</gene>
<reference evidence="1" key="2">
    <citation type="submission" date="2020-09" db="EMBL/GenBank/DDBJ databases">
        <authorList>
            <person name="Sun Q."/>
            <person name="Sedlacek I."/>
        </authorList>
    </citation>
    <scope>NUCLEOTIDE SEQUENCE</scope>
    <source>
        <strain evidence="1">CCM 8433</strain>
    </source>
</reference>
<comment type="caution">
    <text evidence="1">The sequence shown here is derived from an EMBL/GenBank/DDBJ whole genome shotgun (WGS) entry which is preliminary data.</text>
</comment>
<dbReference type="RefSeq" id="WP_188366578.1">
    <property type="nucleotide sequence ID" value="NZ_BMDT01000001.1"/>
</dbReference>
<organism evidence="1 2">
    <name type="scientific">Enterococcus alcedinis</name>
    <dbReference type="NCBI Taxonomy" id="1274384"/>
    <lineage>
        <taxon>Bacteria</taxon>
        <taxon>Bacillati</taxon>
        <taxon>Bacillota</taxon>
        <taxon>Bacilli</taxon>
        <taxon>Lactobacillales</taxon>
        <taxon>Enterococcaceae</taxon>
        <taxon>Enterococcus</taxon>
    </lineage>
</organism>
<dbReference type="AlphaFoldDB" id="A0A917N3S3"/>
<dbReference type="EMBL" id="BMDT01000001">
    <property type="protein sequence ID" value="GGI64746.1"/>
    <property type="molecule type" value="Genomic_DNA"/>
</dbReference>
<protein>
    <recommendedName>
        <fullName evidence="3">Phage tail protein</fullName>
    </recommendedName>
</protein>
<evidence type="ECO:0008006" key="3">
    <source>
        <dbReference type="Google" id="ProtNLM"/>
    </source>
</evidence>
<name>A0A917N3S3_9ENTE</name>